<dbReference type="GO" id="GO:0102559">
    <property type="term" value="F:peptide chain release factor N(5)-glutamine methyltransferase activity"/>
    <property type="evidence" value="ECO:0007669"/>
    <property type="project" value="UniProtKB-EC"/>
</dbReference>
<evidence type="ECO:0000259" key="6">
    <source>
        <dbReference type="Pfam" id="PF05175"/>
    </source>
</evidence>
<dbReference type="GO" id="GO:0032259">
    <property type="term" value="P:methylation"/>
    <property type="evidence" value="ECO:0007669"/>
    <property type="project" value="UniProtKB-KW"/>
</dbReference>
<dbReference type="Pfam" id="PF05175">
    <property type="entry name" value="MTS"/>
    <property type="match status" value="1"/>
</dbReference>
<accession>A0A9W4PC97</accession>
<sequence>MSNSAVKVFEALKWASSFLKENDRDANAGEILLQHFLKQTRSQMLANLHDELNEADFGQFKAAIERHAEGTPIQYIIGSEEFYGRTFFVNEEVLIPRPETEELIYYALRKIPAIFMEGQKLRLADIGTGSGAIAITMKLEKSNLLVTATDIAEPSLEVARKNAESLGAEVEFMQGDLLLPFININQKVDVLLSNPPYIPDDDHESMSVVVTGHEPHRALFAGIDGLDFYRRFMEQLPLIMKVPGLIGFEVGTGQGEAVADLLKRTFPAAEVSIVNDINEKDRMVFAVLN</sequence>
<dbReference type="Proteomes" id="UP000789326">
    <property type="component" value="Unassembled WGS sequence"/>
</dbReference>
<dbReference type="HAMAP" id="MF_02126">
    <property type="entry name" value="RF_methyltr_PrmC"/>
    <property type="match status" value="1"/>
</dbReference>
<dbReference type="InterPro" id="IPR004556">
    <property type="entry name" value="HemK-like"/>
</dbReference>
<dbReference type="Pfam" id="PF17827">
    <property type="entry name" value="PrmC_N"/>
    <property type="match status" value="1"/>
</dbReference>
<keyword evidence="3 5" id="KW-0949">S-adenosyl-L-methionine</keyword>
<dbReference type="Gene3D" id="1.10.8.10">
    <property type="entry name" value="DNA helicase RuvA subunit, C-terminal domain"/>
    <property type="match status" value="1"/>
</dbReference>
<dbReference type="RefSeq" id="WP_290369652.1">
    <property type="nucleotide sequence ID" value="NZ_CAKKMG010000001.1"/>
</dbReference>
<feature type="domain" description="Methyltransferase small" evidence="6">
    <location>
        <begin position="119"/>
        <end position="201"/>
    </location>
</feature>
<dbReference type="PROSITE" id="PS00092">
    <property type="entry name" value="N6_MTASE"/>
    <property type="match status" value="1"/>
</dbReference>
<dbReference type="NCBIfam" id="TIGR00536">
    <property type="entry name" value="hemK_fam"/>
    <property type="match status" value="1"/>
</dbReference>
<comment type="caution">
    <text evidence="5">Lacks conserved residue(s) required for the propagation of feature annotation.</text>
</comment>
<feature type="domain" description="Release factor glutamine methyltransferase N-terminal" evidence="7">
    <location>
        <begin position="10"/>
        <end position="78"/>
    </location>
</feature>
<dbReference type="InterPro" id="IPR029063">
    <property type="entry name" value="SAM-dependent_MTases_sf"/>
</dbReference>
<gene>
    <name evidence="8" type="primary">prmC_1</name>
    <name evidence="5" type="synonym">prmC</name>
    <name evidence="8" type="ORF">SRABI133_00180</name>
</gene>
<evidence type="ECO:0000259" key="7">
    <source>
        <dbReference type="Pfam" id="PF17827"/>
    </source>
</evidence>
<feature type="binding site" evidence="5">
    <location>
        <position position="150"/>
    </location>
    <ligand>
        <name>S-adenosyl-L-methionine</name>
        <dbReference type="ChEBI" id="CHEBI:59789"/>
    </ligand>
</feature>
<keyword evidence="1 5" id="KW-0489">Methyltransferase</keyword>
<feature type="binding site" evidence="5">
    <location>
        <begin position="127"/>
        <end position="131"/>
    </location>
    <ligand>
        <name>S-adenosyl-L-methionine</name>
        <dbReference type="ChEBI" id="CHEBI:59789"/>
    </ligand>
</feature>
<feature type="binding site" evidence="5">
    <location>
        <position position="194"/>
    </location>
    <ligand>
        <name>S-adenosyl-L-methionine</name>
        <dbReference type="ChEBI" id="CHEBI:59789"/>
    </ligand>
</feature>
<organism evidence="8 9">
    <name type="scientific">Peribacillus simplex</name>
    <dbReference type="NCBI Taxonomy" id="1478"/>
    <lineage>
        <taxon>Bacteria</taxon>
        <taxon>Bacillati</taxon>
        <taxon>Bacillota</taxon>
        <taxon>Bacilli</taxon>
        <taxon>Bacillales</taxon>
        <taxon>Bacillaceae</taxon>
        <taxon>Peribacillus</taxon>
    </lineage>
</organism>
<dbReference type="PANTHER" id="PTHR18895:SF74">
    <property type="entry name" value="MTRF1L RELEASE FACTOR GLUTAMINE METHYLTRANSFERASE"/>
    <property type="match status" value="1"/>
</dbReference>
<evidence type="ECO:0000256" key="2">
    <source>
        <dbReference type="ARBA" id="ARBA00022679"/>
    </source>
</evidence>
<protein>
    <recommendedName>
        <fullName evidence="5">Release factor glutamine methyltransferase</fullName>
        <shortName evidence="5">RF MTase</shortName>
        <ecNumber evidence="5">2.1.1.297</ecNumber>
    </recommendedName>
    <alternativeName>
        <fullName evidence="5">N5-glutamine methyltransferase PrmC</fullName>
    </alternativeName>
    <alternativeName>
        <fullName evidence="5">Protein-(glutamine-N5) MTase PrmC</fullName>
    </alternativeName>
    <alternativeName>
        <fullName evidence="5">Protein-glutamine N-methyltransferase PrmC</fullName>
    </alternativeName>
</protein>
<keyword evidence="2 5" id="KW-0808">Transferase</keyword>
<evidence type="ECO:0000256" key="4">
    <source>
        <dbReference type="ARBA" id="ARBA00048391"/>
    </source>
</evidence>
<dbReference type="EC" id="2.1.1.297" evidence="5"/>
<comment type="similarity">
    <text evidence="5">Belongs to the protein N5-glutamine methyltransferase family. PrmC subfamily.</text>
</comment>
<reference evidence="8" key="1">
    <citation type="submission" date="2021-11" db="EMBL/GenBank/DDBJ databases">
        <authorList>
            <person name="Bulgarelli D."/>
        </authorList>
    </citation>
    <scope>NUCLEOTIDE SEQUENCE</scope>
    <source>
        <strain evidence="8">Bi133</strain>
    </source>
</reference>
<evidence type="ECO:0000313" key="9">
    <source>
        <dbReference type="Proteomes" id="UP000789326"/>
    </source>
</evidence>
<dbReference type="SUPFAM" id="SSF53335">
    <property type="entry name" value="S-adenosyl-L-methionine-dependent methyltransferases"/>
    <property type="match status" value="1"/>
</dbReference>
<evidence type="ECO:0000256" key="3">
    <source>
        <dbReference type="ARBA" id="ARBA00022691"/>
    </source>
</evidence>
<dbReference type="InterPro" id="IPR007848">
    <property type="entry name" value="Small_mtfrase_dom"/>
</dbReference>
<comment type="caution">
    <text evidence="8">The sequence shown here is derived from an EMBL/GenBank/DDBJ whole genome shotgun (WGS) entry which is preliminary data.</text>
</comment>
<evidence type="ECO:0000313" key="8">
    <source>
        <dbReference type="EMBL" id="CAH0128716.1"/>
    </source>
</evidence>
<dbReference type="PANTHER" id="PTHR18895">
    <property type="entry name" value="HEMK METHYLTRANSFERASE"/>
    <property type="match status" value="1"/>
</dbReference>
<feature type="binding site" evidence="5">
    <location>
        <begin position="194"/>
        <end position="197"/>
    </location>
    <ligand>
        <name>substrate</name>
    </ligand>
</feature>
<dbReference type="InterPro" id="IPR040758">
    <property type="entry name" value="PrmC_N"/>
</dbReference>
<proteinExistence type="inferred from homology"/>
<dbReference type="EMBL" id="CAKKMG010000001">
    <property type="protein sequence ID" value="CAH0128716.1"/>
    <property type="molecule type" value="Genomic_DNA"/>
</dbReference>
<dbReference type="InterPro" id="IPR019874">
    <property type="entry name" value="RF_methyltr_PrmC"/>
</dbReference>
<name>A0A9W4PC97_9BACI</name>
<comment type="function">
    <text evidence="5">Methylates the class 1 translation termination release factors RF1/PrfA and RF2/PrfB on the glutamine residue of the universally conserved GGQ motif.</text>
</comment>
<dbReference type="NCBIfam" id="TIGR03534">
    <property type="entry name" value="RF_mod_PrmC"/>
    <property type="match status" value="1"/>
</dbReference>
<dbReference type="Gene3D" id="3.40.50.150">
    <property type="entry name" value="Vaccinia Virus protein VP39"/>
    <property type="match status" value="1"/>
</dbReference>
<dbReference type="InterPro" id="IPR050320">
    <property type="entry name" value="N5-glutamine_MTase"/>
</dbReference>
<dbReference type="InterPro" id="IPR002052">
    <property type="entry name" value="DNA_methylase_N6_adenine_CS"/>
</dbReference>
<evidence type="ECO:0000256" key="5">
    <source>
        <dbReference type="HAMAP-Rule" id="MF_02126"/>
    </source>
</evidence>
<dbReference type="AlphaFoldDB" id="A0A9W4PC97"/>
<dbReference type="GO" id="GO:0003676">
    <property type="term" value="F:nucleic acid binding"/>
    <property type="evidence" value="ECO:0007669"/>
    <property type="project" value="InterPro"/>
</dbReference>
<evidence type="ECO:0000256" key="1">
    <source>
        <dbReference type="ARBA" id="ARBA00022603"/>
    </source>
</evidence>
<comment type="catalytic activity">
    <reaction evidence="4 5">
        <text>L-glutaminyl-[peptide chain release factor] + S-adenosyl-L-methionine = N(5)-methyl-L-glutaminyl-[peptide chain release factor] + S-adenosyl-L-homocysteine + H(+)</text>
        <dbReference type="Rhea" id="RHEA:42896"/>
        <dbReference type="Rhea" id="RHEA-COMP:10271"/>
        <dbReference type="Rhea" id="RHEA-COMP:10272"/>
        <dbReference type="ChEBI" id="CHEBI:15378"/>
        <dbReference type="ChEBI" id="CHEBI:30011"/>
        <dbReference type="ChEBI" id="CHEBI:57856"/>
        <dbReference type="ChEBI" id="CHEBI:59789"/>
        <dbReference type="ChEBI" id="CHEBI:61891"/>
        <dbReference type="EC" id="2.1.1.297"/>
    </reaction>
</comment>
<dbReference type="CDD" id="cd02440">
    <property type="entry name" value="AdoMet_MTases"/>
    <property type="match status" value="1"/>
</dbReference>